<sequence length="76" mass="7804">MLIVSTISRMVFAHLVIIAVCSLFVNGPSLIPFSSSMQTPAVIFSSSAQSGFPTSGEPPSVSAVCLNADAVALFDA</sequence>
<accession>A0AAW0KYD6</accession>
<dbReference type="Proteomes" id="UP000237347">
    <property type="component" value="Unassembled WGS sequence"/>
</dbReference>
<evidence type="ECO:0000313" key="2">
    <source>
        <dbReference type="EMBL" id="KAK7844177.1"/>
    </source>
</evidence>
<keyword evidence="1" id="KW-0472">Membrane</keyword>
<gene>
    <name evidence="2" type="ORF">CFP56_011164</name>
</gene>
<evidence type="ECO:0000256" key="1">
    <source>
        <dbReference type="SAM" id="Phobius"/>
    </source>
</evidence>
<keyword evidence="1" id="KW-0812">Transmembrane</keyword>
<evidence type="ECO:0000313" key="3">
    <source>
        <dbReference type="Proteomes" id="UP000237347"/>
    </source>
</evidence>
<comment type="caution">
    <text evidence="2">The sequence shown here is derived from an EMBL/GenBank/DDBJ whole genome shotgun (WGS) entry which is preliminary data.</text>
</comment>
<dbReference type="AlphaFoldDB" id="A0AAW0KYD6"/>
<name>A0AAW0KYD6_QUESU</name>
<evidence type="ECO:0008006" key="4">
    <source>
        <dbReference type="Google" id="ProtNLM"/>
    </source>
</evidence>
<keyword evidence="1" id="KW-1133">Transmembrane helix</keyword>
<proteinExistence type="predicted"/>
<keyword evidence="3" id="KW-1185">Reference proteome</keyword>
<feature type="transmembrane region" description="Helical" evidence="1">
    <location>
        <begin position="12"/>
        <end position="31"/>
    </location>
</feature>
<reference evidence="2 3" key="1">
    <citation type="journal article" date="2018" name="Sci. Data">
        <title>The draft genome sequence of cork oak.</title>
        <authorList>
            <person name="Ramos A.M."/>
            <person name="Usie A."/>
            <person name="Barbosa P."/>
            <person name="Barros P.M."/>
            <person name="Capote T."/>
            <person name="Chaves I."/>
            <person name="Simoes F."/>
            <person name="Abreu I."/>
            <person name="Carrasquinho I."/>
            <person name="Faro C."/>
            <person name="Guimaraes J.B."/>
            <person name="Mendonca D."/>
            <person name="Nobrega F."/>
            <person name="Rodrigues L."/>
            <person name="Saibo N.J.M."/>
            <person name="Varela M.C."/>
            <person name="Egas C."/>
            <person name="Matos J."/>
            <person name="Miguel C.M."/>
            <person name="Oliveira M.M."/>
            <person name="Ricardo C.P."/>
            <person name="Goncalves S."/>
        </authorList>
    </citation>
    <scope>NUCLEOTIDE SEQUENCE [LARGE SCALE GENOMIC DNA]</scope>
    <source>
        <strain evidence="3">cv. HL8</strain>
    </source>
</reference>
<organism evidence="2 3">
    <name type="scientific">Quercus suber</name>
    <name type="common">Cork oak</name>
    <dbReference type="NCBI Taxonomy" id="58331"/>
    <lineage>
        <taxon>Eukaryota</taxon>
        <taxon>Viridiplantae</taxon>
        <taxon>Streptophyta</taxon>
        <taxon>Embryophyta</taxon>
        <taxon>Tracheophyta</taxon>
        <taxon>Spermatophyta</taxon>
        <taxon>Magnoliopsida</taxon>
        <taxon>eudicotyledons</taxon>
        <taxon>Gunneridae</taxon>
        <taxon>Pentapetalae</taxon>
        <taxon>rosids</taxon>
        <taxon>fabids</taxon>
        <taxon>Fagales</taxon>
        <taxon>Fagaceae</taxon>
        <taxon>Quercus</taxon>
    </lineage>
</organism>
<dbReference type="EMBL" id="PKMF04000190">
    <property type="protein sequence ID" value="KAK7844177.1"/>
    <property type="molecule type" value="Genomic_DNA"/>
</dbReference>
<protein>
    <recommendedName>
        <fullName evidence="4">Secreted protein</fullName>
    </recommendedName>
</protein>